<evidence type="ECO:0000313" key="1">
    <source>
        <dbReference type="EMBL" id="MCM2679121.1"/>
    </source>
</evidence>
<evidence type="ECO:0000313" key="2">
    <source>
        <dbReference type="Proteomes" id="UP001165393"/>
    </source>
</evidence>
<dbReference type="AlphaFoldDB" id="A0AA42B714"/>
<dbReference type="InterPro" id="IPR010794">
    <property type="entry name" value="MalM"/>
</dbReference>
<reference evidence="1 2" key="1">
    <citation type="journal article" date="2013" name="Antonie Van Leeuwenhoek">
        <title>Echinimonas agarilytica gen. nov., sp. nov., a new gammaproteobacterium isolated from the sea urchin Strongylocentrotus intermedius.</title>
        <authorList>
            <person name="Nedashkovskaya O.I."/>
            <person name="Stenkova A.M."/>
            <person name="Zhukova N.V."/>
            <person name="Van Trappen S."/>
            <person name="Lee J.S."/>
            <person name="Kim S.B."/>
        </authorList>
    </citation>
    <scope>NUCLEOTIDE SEQUENCE [LARGE SCALE GENOMIC DNA]</scope>
    <source>
        <strain evidence="1 2">KMM 6351</strain>
    </source>
</reference>
<accession>A0AA42B714</accession>
<comment type="caution">
    <text evidence="1">The sequence shown here is derived from an EMBL/GenBank/DDBJ whole genome shotgun (WGS) entry which is preliminary data.</text>
</comment>
<dbReference type="PROSITE" id="PS51257">
    <property type="entry name" value="PROKAR_LIPOPROTEIN"/>
    <property type="match status" value="1"/>
</dbReference>
<dbReference type="RefSeq" id="WP_251260483.1">
    <property type="nucleotide sequence ID" value="NZ_JAMQGP010000002.1"/>
</dbReference>
<dbReference type="Pfam" id="PF07148">
    <property type="entry name" value="MalM"/>
    <property type="match status" value="1"/>
</dbReference>
<name>A0AA42B714_9GAMM</name>
<organism evidence="1 2">
    <name type="scientific">Echinimonas agarilytica</name>
    <dbReference type="NCBI Taxonomy" id="1215918"/>
    <lineage>
        <taxon>Bacteria</taxon>
        <taxon>Pseudomonadati</taxon>
        <taxon>Pseudomonadota</taxon>
        <taxon>Gammaproteobacteria</taxon>
        <taxon>Alteromonadales</taxon>
        <taxon>Echinimonadaceae</taxon>
        <taxon>Echinimonas</taxon>
    </lineage>
</organism>
<sequence length="353" mass="37130">MKRTLLSVLTTAVLVGGLSGCSSISGDTASSTYQEKSAAALSSALSSASDCCEDLSQLPFQSLQIGDDINVVLDETSPAHDFHDGKSYFSAYKLPDNVPTFSVFVQSRAEKTVFAPSVLLLDANRQPVRVIPASSAVYKPAEMFTPDSLNLAFNIERSYLDNPKTEYYMVLFTTPQDALGETQMIHPAKTAAERSNTTPPDIADPIAKHSSGGLVNLYIAAGNVTSNQGVLTQMGNSVNSWFGQGSVDNGASGVAVGTTAATVAATSSTALPPQPIVNSVPERSPVAGMQVQSAAPTSAAAMLKETETFYNQLISAKVTEGDIDSAMKLVEEAERAGSKSARKSFIDAVKQLK</sequence>
<protein>
    <submittedName>
        <fullName evidence="1">MalM family protein</fullName>
    </submittedName>
</protein>
<gene>
    <name evidence="1" type="ORF">NAF29_05450</name>
</gene>
<dbReference type="Proteomes" id="UP001165393">
    <property type="component" value="Unassembled WGS sequence"/>
</dbReference>
<dbReference type="GO" id="GO:0042597">
    <property type="term" value="C:periplasmic space"/>
    <property type="evidence" value="ECO:0007669"/>
    <property type="project" value="InterPro"/>
</dbReference>
<dbReference type="EMBL" id="JAMQGP010000002">
    <property type="protein sequence ID" value="MCM2679121.1"/>
    <property type="molecule type" value="Genomic_DNA"/>
</dbReference>
<proteinExistence type="predicted"/>
<dbReference type="GO" id="GO:0008643">
    <property type="term" value="P:carbohydrate transport"/>
    <property type="evidence" value="ECO:0007669"/>
    <property type="project" value="InterPro"/>
</dbReference>
<keyword evidence="2" id="KW-1185">Reference proteome</keyword>